<protein>
    <submittedName>
        <fullName evidence="2">Uncharacterized protein</fullName>
    </submittedName>
</protein>
<dbReference type="AlphaFoldDB" id="A0AAV4X2Q4"/>
<keyword evidence="3" id="KW-1185">Reference proteome</keyword>
<evidence type="ECO:0000313" key="2">
    <source>
        <dbReference type="EMBL" id="GIY88838.1"/>
    </source>
</evidence>
<gene>
    <name evidence="2" type="ORF">CEXT_779201</name>
</gene>
<evidence type="ECO:0000256" key="1">
    <source>
        <dbReference type="SAM" id="MobiDB-lite"/>
    </source>
</evidence>
<name>A0AAV4X2Q4_CAEEX</name>
<dbReference type="EMBL" id="BPLR01017110">
    <property type="protein sequence ID" value="GIY88838.1"/>
    <property type="molecule type" value="Genomic_DNA"/>
</dbReference>
<dbReference type="Proteomes" id="UP001054945">
    <property type="component" value="Unassembled WGS sequence"/>
</dbReference>
<reference evidence="2 3" key="1">
    <citation type="submission" date="2021-06" db="EMBL/GenBank/DDBJ databases">
        <title>Caerostris extrusa draft genome.</title>
        <authorList>
            <person name="Kono N."/>
            <person name="Arakawa K."/>
        </authorList>
    </citation>
    <scope>NUCLEOTIDE SEQUENCE [LARGE SCALE GENOMIC DNA]</scope>
</reference>
<accession>A0AAV4X2Q4</accession>
<feature type="region of interest" description="Disordered" evidence="1">
    <location>
        <begin position="39"/>
        <end position="59"/>
    </location>
</feature>
<sequence>MSPSYHNEHHKKYFLIEIIPLGAPRVCLVILGKFLRDLSPPTSQPPPPQHSTTLNHPRERDNLENFKKKSRPCWNSALPQVFCMRGCITKLLFF</sequence>
<proteinExistence type="predicted"/>
<organism evidence="2 3">
    <name type="scientific">Caerostris extrusa</name>
    <name type="common">Bark spider</name>
    <name type="synonym">Caerostris bankana</name>
    <dbReference type="NCBI Taxonomy" id="172846"/>
    <lineage>
        <taxon>Eukaryota</taxon>
        <taxon>Metazoa</taxon>
        <taxon>Ecdysozoa</taxon>
        <taxon>Arthropoda</taxon>
        <taxon>Chelicerata</taxon>
        <taxon>Arachnida</taxon>
        <taxon>Araneae</taxon>
        <taxon>Araneomorphae</taxon>
        <taxon>Entelegynae</taxon>
        <taxon>Araneoidea</taxon>
        <taxon>Araneidae</taxon>
        <taxon>Caerostris</taxon>
    </lineage>
</organism>
<comment type="caution">
    <text evidence="2">The sequence shown here is derived from an EMBL/GenBank/DDBJ whole genome shotgun (WGS) entry which is preliminary data.</text>
</comment>
<evidence type="ECO:0000313" key="3">
    <source>
        <dbReference type="Proteomes" id="UP001054945"/>
    </source>
</evidence>